<dbReference type="InterPro" id="IPR042171">
    <property type="entry name" value="Acyl-CoA_hotdog"/>
</dbReference>
<gene>
    <name evidence="3" type="ORF">HNR15_003071</name>
</gene>
<protein>
    <recommendedName>
        <fullName evidence="5">Thioesterase</fullName>
    </recommendedName>
</protein>
<feature type="domain" description="Acyl-CoA thioesterase-like C-terminal" evidence="2">
    <location>
        <begin position="128"/>
        <end position="259"/>
    </location>
</feature>
<comment type="caution">
    <text evidence="3">The sequence shown here is derived from an EMBL/GenBank/DDBJ whole genome shotgun (WGS) entry which is preliminary data.</text>
</comment>
<name>A0A853DH51_9MICO</name>
<dbReference type="SUPFAM" id="SSF54637">
    <property type="entry name" value="Thioesterase/thiol ester dehydrase-isomerase"/>
    <property type="match status" value="1"/>
</dbReference>
<evidence type="ECO:0000259" key="1">
    <source>
        <dbReference type="Pfam" id="PF13622"/>
    </source>
</evidence>
<dbReference type="InterPro" id="IPR029069">
    <property type="entry name" value="HotDog_dom_sf"/>
</dbReference>
<dbReference type="EMBL" id="JACCFW010000001">
    <property type="protein sequence ID" value="NYJ76108.1"/>
    <property type="molecule type" value="Genomic_DNA"/>
</dbReference>
<dbReference type="RefSeq" id="WP_179483204.1">
    <property type="nucleotide sequence ID" value="NZ_JACCFW010000001.1"/>
</dbReference>
<evidence type="ECO:0000259" key="2">
    <source>
        <dbReference type="Pfam" id="PF20789"/>
    </source>
</evidence>
<dbReference type="InterPro" id="IPR049450">
    <property type="entry name" value="ACOT8-like_C"/>
</dbReference>
<evidence type="ECO:0008006" key="5">
    <source>
        <dbReference type="Google" id="ProtNLM"/>
    </source>
</evidence>
<evidence type="ECO:0000313" key="4">
    <source>
        <dbReference type="Proteomes" id="UP000571817"/>
    </source>
</evidence>
<dbReference type="Proteomes" id="UP000571817">
    <property type="component" value="Unassembled WGS sequence"/>
</dbReference>
<dbReference type="Pfam" id="PF13622">
    <property type="entry name" value="4HBT_3"/>
    <property type="match status" value="1"/>
</dbReference>
<dbReference type="AlphaFoldDB" id="A0A853DH51"/>
<sequence length="264" mass="28560">MTSAASVPAFYTSLGAGHYRPSISVQGAWRPDEQHMAPVSGLITEELIRHEPREGMRIARLSFEILGLIPLQDLHIEVRTLRPGRTIELLEADLTIGGRTIVRARAWRLQLSDTADVEGSELPAMPAPQDCLAYAEGGAEWQGAFIASLEWRTASDGREGRRGVWVRSAAALLEDEPADPMSSFVMLVDAANGSATRMRPTQMMFPNVDLGIHLVRAPDPAWVGLDTAVTFGADGVGLTSTTLNDVAGPVGRAEQILTVRHFPS</sequence>
<dbReference type="InterPro" id="IPR049449">
    <property type="entry name" value="TesB_ACOT8-like_N"/>
</dbReference>
<organism evidence="3 4">
    <name type="scientific">Allobranchiibius huperziae</name>
    <dbReference type="NCBI Taxonomy" id="1874116"/>
    <lineage>
        <taxon>Bacteria</taxon>
        <taxon>Bacillati</taxon>
        <taxon>Actinomycetota</taxon>
        <taxon>Actinomycetes</taxon>
        <taxon>Micrococcales</taxon>
        <taxon>Dermacoccaceae</taxon>
        <taxon>Allobranchiibius</taxon>
    </lineage>
</organism>
<feature type="domain" description="Acyl-CoA thioesterase-like N-terminal HotDog" evidence="1">
    <location>
        <begin position="28"/>
        <end position="108"/>
    </location>
</feature>
<accession>A0A853DH51</accession>
<proteinExistence type="predicted"/>
<reference evidence="3 4" key="1">
    <citation type="submission" date="2020-07" db="EMBL/GenBank/DDBJ databases">
        <title>Sequencing the genomes of 1000 actinobacteria strains.</title>
        <authorList>
            <person name="Klenk H.-P."/>
        </authorList>
    </citation>
    <scope>NUCLEOTIDE SEQUENCE [LARGE SCALE GENOMIC DNA]</scope>
    <source>
        <strain evidence="3 4">DSM 29531</strain>
    </source>
</reference>
<keyword evidence="4" id="KW-1185">Reference proteome</keyword>
<dbReference type="Pfam" id="PF20789">
    <property type="entry name" value="4HBT_3C"/>
    <property type="match status" value="1"/>
</dbReference>
<evidence type="ECO:0000313" key="3">
    <source>
        <dbReference type="EMBL" id="NYJ76108.1"/>
    </source>
</evidence>
<dbReference type="Gene3D" id="2.40.160.210">
    <property type="entry name" value="Acyl-CoA thioesterase, double hotdog domain"/>
    <property type="match status" value="1"/>
</dbReference>